<dbReference type="EMBL" id="JAAONZ010000023">
    <property type="protein sequence ID" value="NHO68027.1"/>
    <property type="molecule type" value="Genomic_DNA"/>
</dbReference>
<dbReference type="Gene3D" id="1.20.1090.10">
    <property type="entry name" value="Dehydroquinate synthase-like - alpha domain"/>
    <property type="match status" value="1"/>
</dbReference>
<dbReference type="InterPro" id="IPR039697">
    <property type="entry name" value="Alcohol_dehydrogenase_Fe"/>
</dbReference>
<reference evidence="6" key="1">
    <citation type="submission" date="2020-03" db="EMBL/GenBank/DDBJ databases">
        <authorList>
            <person name="Guo F."/>
        </authorList>
    </citation>
    <scope>NUCLEOTIDE SEQUENCE</scope>
    <source>
        <strain evidence="6">JCM 30134</strain>
    </source>
</reference>
<dbReference type="GO" id="GO:0004022">
    <property type="term" value="F:alcohol dehydrogenase (NAD+) activity"/>
    <property type="evidence" value="ECO:0007669"/>
    <property type="project" value="TreeGrafter"/>
</dbReference>
<evidence type="ECO:0000256" key="2">
    <source>
        <dbReference type="ARBA" id="ARBA00007358"/>
    </source>
</evidence>
<gene>
    <name evidence="6" type="ORF">G8770_20970</name>
</gene>
<dbReference type="Gene3D" id="3.40.50.1970">
    <property type="match status" value="1"/>
</dbReference>
<dbReference type="InterPro" id="IPR001670">
    <property type="entry name" value="ADH_Fe/GldA"/>
</dbReference>
<dbReference type="CDD" id="cd08189">
    <property type="entry name" value="Fe-ADH-like"/>
    <property type="match status" value="1"/>
</dbReference>
<protein>
    <submittedName>
        <fullName evidence="6">Iron-containing alcohol dehydrogenase</fullName>
    </submittedName>
</protein>
<comment type="caution">
    <text evidence="6">The sequence shown here is derived from an EMBL/GenBank/DDBJ whole genome shotgun (WGS) entry which is preliminary data.</text>
</comment>
<comment type="cofactor">
    <cofactor evidence="1">
        <name>Fe cation</name>
        <dbReference type="ChEBI" id="CHEBI:24875"/>
    </cofactor>
</comment>
<evidence type="ECO:0000313" key="7">
    <source>
        <dbReference type="Proteomes" id="UP000787472"/>
    </source>
</evidence>
<dbReference type="GO" id="GO:0046872">
    <property type="term" value="F:metal ion binding"/>
    <property type="evidence" value="ECO:0007669"/>
    <property type="project" value="InterPro"/>
</dbReference>
<feature type="domain" description="Alcohol dehydrogenase iron-type/glycerol dehydrogenase GldA" evidence="4">
    <location>
        <begin position="31"/>
        <end position="196"/>
    </location>
</feature>
<evidence type="ECO:0000256" key="3">
    <source>
        <dbReference type="ARBA" id="ARBA00023002"/>
    </source>
</evidence>
<evidence type="ECO:0000259" key="5">
    <source>
        <dbReference type="Pfam" id="PF25137"/>
    </source>
</evidence>
<keyword evidence="3" id="KW-0560">Oxidoreductase</keyword>
<accession>A0A9E5T4I2</accession>
<dbReference type="PANTHER" id="PTHR11496">
    <property type="entry name" value="ALCOHOL DEHYDROGENASE"/>
    <property type="match status" value="1"/>
</dbReference>
<proteinExistence type="inferred from homology"/>
<dbReference type="Pfam" id="PF25137">
    <property type="entry name" value="ADH_Fe_C"/>
    <property type="match status" value="1"/>
</dbReference>
<dbReference type="Pfam" id="PF00465">
    <property type="entry name" value="Fe-ADH"/>
    <property type="match status" value="1"/>
</dbReference>
<dbReference type="InterPro" id="IPR056798">
    <property type="entry name" value="ADH_Fe_C"/>
</dbReference>
<dbReference type="Proteomes" id="UP000787472">
    <property type="component" value="Unassembled WGS sequence"/>
</dbReference>
<evidence type="ECO:0000313" key="6">
    <source>
        <dbReference type="EMBL" id="NHO68027.1"/>
    </source>
</evidence>
<keyword evidence="7" id="KW-1185">Reference proteome</keyword>
<evidence type="ECO:0000256" key="1">
    <source>
        <dbReference type="ARBA" id="ARBA00001962"/>
    </source>
</evidence>
<dbReference type="AlphaFoldDB" id="A0A9E5T4I2"/>
<dbReference type="FunFam" id="3.40.50.1970:FF:000003">
    <property type="entry name" value="Alcohol dehydrogenase, iron-containing"/>
    <property type="match status" value="1"/>
</dbReference>
<dbReference type="FunFam" id="1.20.1090.10:FF:000001">
    <property type="entry name" value="Aldehyde-alcohol dehydrogenase"/>
    <property type="match status" value="1"/>
</dbReference>
<dbReference type="SUPFAM" id="SSF56796">
    <property type="entry name" value="Dehydroquinate synthase-like"/>
    <property type="match status" value="1"/>
</dbReference>
<sequence length="403" mass="42925">MPFFVKVLFYKCVMLLTRLVMHFVPDAKPLVLSGKGSSVQLSEAIAHFGMRKILLVTDKMLVKLGVIEPILTSLKSQGIEPVVFDGVEPDPTFDVVDAGLSVLRRHQCEGVLAVGGGSSIDAAKVIALAGNNDKTARQLEGKFVAKKPAMPLFAIPTTAGTGSEVTVAAVISDPTAGDKKLVLDPKLVPLVAALDPEIMLGLPPAITAATGMDALTHAVEAYISSFASKETDAYAVTATRMVIANLETAYHDGSNVAAREAMAMGAFYAGLAFTKAFVGYVHAIAHQFGAKYHTPHGFANALVLPHILQFSKDHVADRLATLAVECGLGERTESQSVLAQKFIDKVWAMNKAMGIPATLDALQAADIPDLAQAAMREGNYKYPVPKYMDLQQCQGILKKLLPV</sequence>
<feature type="domain" description="Fe-containing alcohol dehydrogenase-like C-terminal" evidence="5">
    <location>
        <begin position="207"/>
        <end position="400"/>
    </location>
</feature>
<evidence type="ECO:0000259" key="4">
    <source>
        <dbReference type="Pfam" id="PF00465"/>
    </source>
</evidence>
<dbReference type="PANTHER" id="PTHR11496:SF102">
    <property type="entry name" value="ALCOHOL DEHYDROGENASE 4"/>
    <property type="match status" value="1"/>
</dbReference>
<comment type="similarity">
    <text evidence="2">Belongs to the iron-containing alcohol dehydrogenase family.</text>
</comment>
<name>A0A9E5T4I2_9GAMM</name>
<organism evidence="6 7">
    <name type="scientific">Pseudomaricurvus hydrocarbonicus</name>
    <dbReference type="NCBI Taxonomy" id="1470433"/>
    <lineage>
        <taxon>Bacteria</taxon>
        <taxon>Pseudomonadati</taxon>
        <taxon>Pseudomonadota</taxon>
        <taxon>Gammaproteobacteria</taxon>
        <taxon>Cellvibrionales</taxon>
        <taxon>Cellvibrionaceae</taxon>
        <taxon>Pseudomaricurvus</taxon>
    </lineage>
</organism>